<keyword evidence="2" id="KW-0408">Iron</keyword>
<keyword evidence="4" id="KW-1185">Reference proteome</keyword>
<gene>
    <name evidence="3" type="ORF">B0O44_10974</name>
</gene>
<feature type="binding site" evidence="1">
    <location>
        <position position="137"/>
    </location>
    <ligand>
        <name>Zn(2+)</name>
        <dbReference type="ChEBI" id="CHEBI:29105"/>
    </ligand>
</feature>
<keyword evidence="1" id="KW-0862">Zinc</keyword>
<feature type="binding site" evidence="2">
    <location>
        <position position="89"/>
    </location>
    <ligand>
        <name>Fe cation</name>
        <dbReference type="ChEBI" id="CHEBI:24875"/>
    </ligand>
</feature>
<dbReference type="Pfam" id="PF01475">
    <property type="entry name" value="FUR"/>
    <property type="match status" value="1"/>
</dbReference>
<comment type="cofactor">
    <cofactor evidence="1">
        <name>Zn(2+)</name>
        <dbReference type="ChEBI" id="CHEBI:29105"/>
    </cofactor>
    <text evidence="1">Binds 1 zinc ion per subunit.</text>
</comment>
<dbReference type="GO" id="GO:0008270">
    <property type="term" value="F:zinc ion binding"/>
    <property type="evidence" value="ECO:0007669"/>
    <property type="project" value="TreeGrafter"/>
</dbReference>
<dbReference type="PANTHER" id="PTHR33202">
    <property type="entry name" value="ZINC UPTAKE REGULATION PROTEIN"/>
    <property type="match status" value="1"/>
</dbReference>
<dbReference type="InterPro" id="IPR036388">
    <property type="entry name" value="WH-like_DNA-bd_sf"/>
</dbReference>
<reference evidence="3 4" key="1">
    <citation type="submission" date="2018-06" db="EMBL/GenBank/DDBJ databases">
        <title>Genomic Encyclopedia of Archaeal and Bacterial Type Strains, Phase II (KMG-II): from individual species to whole genera.</title>
        <authorList>
            <person name="Goeker M."/>
        </authorList>
    </citation>
    <scope>NUCLEOTIDE SEQUENCE [LARGE SCALE GENOMIC DNA]</scope>
    <source>
        <strain evidence="3 4">DSM 27372</strain>
    </source>
</reference>
<dbReference type="AlphaFoldDB" id="A0A318U7K6"/>
<protein>
    <submittedName>
        <fullName evidence="3">Fur family ferric uptake transcriptional regulator</fullName>
    </submittedName>
</protein>
<feature type="binding site" evidence="1">
    <location>
        <position position="101"/>
    </location>
    <ligand>
        <name>Zn(2+)</name>
        <dbReference type="ChEBI" id="CHEBI:29105"/>
    </ligand>
</feature>
<dbReference type="EMBL" id="QKLU01000009">
    <property type="protein sequence ID" value="PYF69984.1"/>
    <property type="molecule type" value="Genomic_DNA"/>
</dbReference>
<dbReference type="GO" id="GO:0000976">
    <property type="term" value="F:transcription cis-regulatory region binding"/>
    <property type="evidence" value="ECO:0007669"/>
    <property type="project" value="TreeGrafter"/>
</dbReference>
<dbReference type="GO" id="GO:0003700">
    <property type="term" value="F:DNA-binding transcription factor activity"/>
    <property type="evidence" value="ECO:0007669"/>
    <property type="project" value="InterPro"/>
</dbReference>
<feature type="binding site" evidence="2">
    <location>
        <position position="91"/>
    </location>
    <ligand>
        <name>Fe cation</name>
        <dbReference type="ChEBI" id="CHEBI:24875"/>
    </ligand>
</feature>
<proteinExistence type="predicted"/>
<dbReference type="GO" id="GO:1900376">
    <property type="term" value="P:regulation of secondary metabolite biosynthetic process"/>
    <property type="evidence" value="ECO:0007669"/>
    <property type="project" value="TreeGrafter"/>
</dbReference>
<evidence type="ECO:0000256" key="1">
    <source>
        <dbReference type="PIRSR" id="PIRSR602481-1"/>
    </source>
</evidence>
<name>A0A318U7K6_9SPHI</name>
<organism evidence="3 4">
    <name type="scientific">Pedobacter nutrimenti</name>
    <dbReference type="NCBI Taxonomy" id="1241337"/>
    <lineage>
        <taxon>Bacteria</taxon>
        <taxon>Pseudomonadati</taxon>
        <taxon>Bacteroidota</taxon>
        <taxon>Sphingobacteriia</taxon>
        <taxon>Sphingobacteriales</taxon>
        <taxon>Sphingobacteriaceae</taxon>
        <taxon>Pedobacter</taxon>
    </lineage>
</organism>
<dbReference type="SUPFAM" id="SSF46785">
    <property type="entry name" value="Winged helix' DNA-binding domain"/>
    <property type="match status" value="1"/>
</dbReference>
<dbReference type="Proteomes" id="UP000248198">
    <property type="component" value="Unassembled WGS sequence"/>
</dbReference>
<sequence length="143" mass="16329">MRTEELESRLVKKNINPTAMRLLVLDFLLKQISAISLNDLEKGMEPADRITLYRTLKVFEEKGLVHQIEDGTGAAKYALCKEQCEEGSHHDVHLHFFCNQCQATYCLSKTPIPEITLPVHFRSEEINVVVKGICDQCEIKTLQ</sequence>
<comment type="cofactor">
    <cofactor evidence="2">
        <name>Mn(2+)</name>
        <dbReference type="ChEBI" id="CHEBI:29035"/>
    </cofactor>
    <cofactor evidence="2">
        <name>Fe(2+)</name>
        <dbReference type="ChEBI" id="CHEBI:29033"/>
    </cofactor>
    <text evidence="2">Binds 1 Mn(2+) or Fe(2+) ion per subunit.</text>
</comment>
<dbReference type="Gene3D" id="1.10.10.10">
    <property type="entry name" value="Winged helix-like DNA-binding domain superfamily/Winged helix DNA-binding domain"/>
    <property type="match status" value="1"/>
</dbReference>
<dbReference type="OrthoDB" id="594893at2"/>
<dbReference type="InterPro" id="IPR036390">
    <property type="entry name" value="WH_DNA-bd_sf"/>
</dbReference>
<evidence type="ECO:0000313" key="3">
    <source>
        <dbReference type="EMBL" id="PYF69984.1"/>
    </source>
</evidence>
<feature type="binding site" evidence="1">
    <location>
        <position position="134"/>
    </location>
    <ligand>
        <name>Zn(2+)</name>
        <dbReference type="ChEBI" id="CHEBI:29105"/>
    </ligand>
</feature>
<feature type="binding site" evidence="1">
    <location>
        <position position="98"/>
    </location>
    <ligand>
        <name>Zn(2+)</name>
        <dbReference type="ChEBI" id="CHEBI:29105"/>
    </ligand>
</feature>
<evidence type="ECO:0000256" key="2">
    <source>
        <dbReference type="PIRSR" id="PIRSR602481-2"/>
    </source>
</evidence>
<dbReference type="PANTHER" id="PTHR33202:SF22">
    <property type="entry name" value="HYDROGEN PEROXIDE SENSITIVE REPRESSOR"/>
    <property type="match status" value="1"/>
</dbReference>
<comment type="caution">
    <text evidence="3">The sequence shown here is derived from an EMBL/GenBank/DDBJ whole genome shotgun (WGS) entry which is preliminary data.</text>
</comment>
<keyword evidence="1" id="KW-0479">Metal-binding</keyword>
<dbReference type="GO" id="GO:0045892">
    <property type="term" value="P:negative regulation of DNA-templated transcription"/>
    <property type="evidence" value="ECO:0007669"/>
    <property type="project" value="TreeGrafter"/>
</dbReference>
<accession>A0A318U7K6</accession>
<dbReference type="RefSeq" id="WP_110834167.1">
    <property type="nucleotide sequence ID" value="NZ_QKLU01000009.1"/>
</dbReference>
<evidence type="ECO:0000313" key="4">
    <source>
        <dbReference type="Proteomes" id="UP000248198"/>
    </source>
</evidence>
<dbReference type="InterPro" id="IPR002481">
    <property type="entry name" value="FUR"/>
</dbReference>